<dbReference type="RefSeq" id="WP_103907170.1">
    <property type="nucleotide sequence ID" value="NZ_CP049246.1"/>
</dbReference>
<evidence type="ECO:0000256" key="2">
    <source>
        <dbReference type="ARBA" id="ARBA00023125"/>
    </source>
</evidence>
<accession>A0A1H6BD81</accession>
<name>A0A1H6BD81_9SPHI</name>
<keyword evidence="6" id="KW-1185">Reference proteome</keyword>
<dbReference type="Pfam" id="PF01638">
    <property type="entry name" value="HxlR"/>
    <property type="match status" value="1"/>
</dbReference>
<dbReference type="SUPFAM" id="SSF46785">
    <property type="entry name" value="Winged helix' DNA-binding domain"/>
    <property type="match status" value="1"/>
</dbReference>
<dbReference type="OrthoDB" id="769662at2"/>
<organism evidence="5 6">
    <name type="scientific">Sphingobacterium lactis</name>
    <dbReference type="NCBI Taxonomy" id="797291"/>
    <lineage>
        <taxon>Bacteria</taxon>
        <taxon>Pseudomonadati</taxon>
        <taxon>Bacteroidota</taxon>
        <taxon>Sphingobacteriia</taxon>
        <taxon>Sphingobacteriales</taxon>
        <taxon>Sphingobacteriaceae</taxon>
        <taxon>Sphingobacterium</taxon>
    </lineage>
</organism>
<keyword evidence="2 5" id="KW-0238">DNA-binding</keyword>
<dbReference type="InterPro" id="IPR002577">
    <property type="entry name" value="HTH_HxlR"/>
</dbReference>
<dbReference type="GO" id="GO:0003677">
    <property type="term" value="F:DNA binding"/>
    <property type="evidence" value="ECO:0007669"/>
    <property type="project" value="UniProtKB-KW"/>
</dbReference>
<dbReference type="EMBL" id="FNUT01000010">
    <property type="protein sequence ID" value="SEG58610.1"/>
    <property type="molecule type" value="Genomic_DNA"/>
</dbReference>
<reference evidence="6" key="1">
    <citation type="submission" date="2016-10" db="EMBL/GenBank/DDBJ databases">
        <authorList>
            <person name="Varghese N."/>
            <person name="Submissions S."/>
        </authorList>
    </citation>
    <scope>NUCLEOTIDE SEQUENCE [LARGE SCALE GENOMIC DNA]</scope>
    <source>
        <strain evidence="6">DSM 22361</strain>
    </source>
</reference>
<keyword evidence="3" id="KW-0804">Transcription</keyword>
<dbReference type="AlphaFoldDB" id="A0A1H6BD81"/>
<dbReference type="InterPro" id="IPR036390">
    <property type="entry name" value="WH_DNA-bd_sf"/>
</dbReference>
<protein>
    <submittedName>
        <fullName evidence="5">DNA-binding transcriptional regulator, HxlR family</fullName>
    </submittedName>
</protein>
<keyword evidence="1" id="KW-0805">Transcription regulation</keyword>
<feature type="domain" description="HTH hxlR-type" evidence="4">
    <location>
        <begin position="12"/>
        <end position="118"/>
    </location>
</feature>
<dbReference type="PANTHER" id="PTHR33204">
    <property type="entry name" value="TRANSCRIPTIONAL REGULATOR, MARR FAMILY"/>
    <property type="match status" value="1"/>
</dbReference>
<evidence type="ECO:0000256" key="1">
    <source>
        <dbReference type="ARBA" id="ARBA00023015"/>
    </source>
</evidence>
<gene>
    <name evidence="5" type="ORF">SAMN05421877_11029</name>
</gene>
<dbReference type="PROSITE" id="PS51118">
    <property type="entry name" value="HTH_HXLR"/>
    <property type="match status" value="1"/>
</dbReference>
<dbReference type="PANTHER" id="PTHR33204:SF29">
    <property type="entry name" value="TRANSCRIPTIONAL REGULATOR"/>
    <property type="match status" value="1"/>
</dbReference>
<evidence type="ECO:0000259" key="4">
    <source>
        <dbReference type="PROSITE" id="PS51118"/>
    </source>
</evidence>
<dbReference type="InterPro" id="IPR036388">
    <property type="entry name" value="WH-like_DNA-bd_sf"/>
</dbReference>
<dbReference type="Proteomes" id="UP000236731">
    <property type="component" value="Unassembled WGS sequence"/>
</dbReference>
<sequence length="120" mass="13929">MKQPLKNDPVECTGNLLAMRDTLEILGGKWKLLILHYLISREKEVNTFKKIQREILGISAKVLTKELKDLEANQLIVREEMPGKPKTVEYSISEYGRSSKEIINYLVEWGKNHRKHLLQA</sequence>
<evidence type="ECO:0000313" key="6">
    <source>
        <dbReference type="Proteomes" id="UP000236731"/>
    </source>
</evidence>
<proteinExistence type="predicted"/>
<evidence type="ECO:0000313" key="5">
    <source>
        <dbReference type="EMBL" id="SEG58610.1"/>
    </source>
</evidence>
<dbReference type="Gene3D" id="1.10.10.10">
    <property type="entry name" value="Winged helix-like DNA-binding domain superfamily/Winged helix DNA-binding domain"/>
    <property type="match status" value="1"/>
</dbReference>
<evidence type="ECO:0000256" key="3">
    <source>
        <dbReference type="ARBA" id="ARBA00023163"/>
    </source>
</evidence>